<sequence>GSLWLESNGSLASPPNEIALHFNPVVVNASTITLRWHLYEHPINDTEYTFQYSILGAADQVMDEKIDGDTVVISDFTKCAPGVVDAVAGVAIFDAGCVDIVAKYDAAVSGDKLTYVLVVSARKNLASDGKPKRPKKPTKPKPPKEPENPEDPPEEIEESEEPWEESGDIEATVPRNEDVDELALRRLSRRHHHNDDDENDDDNDDDEDDDDDDDDEDDDDDDDDRWKKYAVSSSQKEEKKKSLWEYWGFKSKGDKKKHGEKKHHNKDKKHDGRKHHGGGKKHDGDKKKKPKQPKKPHFPSHPFPAFKHVNILVEKIKLQKE</sequence>
<dbReference type="Proteomes" id="UP001211907">
    <property type="component" value="Unassembled WGS sequence"/>
</dbReference>
<feature type="region of interest" description="Disordered" evidence="1">
    <location>
        <begin position="126"/>
        <end position="306"/>
    </location>
</feature>
<feature type="non-terminal residue" evidence="2">
    <location>
        <position position="1"/>
    </location>
</feature>
<feature type="compositionally biased region" description="Basic residues" evidence="1">
    <location>
        <begin position="132"/>
        <end position="141"/>
    </location>
</feature>
<proteinExistence type="predicted"/>
<reference evidence="2" key="1">
    <citation type="submission" date="2020-05" db="EMBL/GenBank/DDBJ databases">
        <title>Phylogenomic resolution of chytrid fungi.</title>
        <authorList>
            <person name="Stajich J.E."/>
            <person name="Amses K."/>
            <person name="Simmons R."/>
            <person name="Seto K."/>
            <person name="Myers J."/>
            <person name="Bonds A."/>
            <person name="Quandt C.A."/>
            <person name="Barry K."/>
            <person name="Liu P."/>
            <person name="Grigoriev I."/>
            <person name="Longcore J.E."/>
            <person name="James T.Y."/>
        </authorList>
    </citation>
    <scope>NUCLEOTIDE SEQUENCE</scope>
    <source>
        <strain evidence="2">JEL0513</strain>
    </source>
</reference>
<feature type="compositionally biased region" description="Basic residues" evidence="1">
    <location>
        <begin position="287"/>
        <end position="298"/>
    </location>
</feature>
<organism evidence="2 3">
    <name type="scientific">Physocladia obscura</name>
    <dbReference type="NCBI Taxonomy" id="109957"/>
    <lineage>
        <taxon>Eukaryota</taxon>
        <taxon>Fungi</taxon>
        <taxon>Fungi incertae sedis</taxon>
        <taxon>Chytridiomycota</taxon>
        <taxon>Chytridiomycota incertae sedis</taxon>
        <taxon>Chytridiomycetes</taxon>
        <taxon>Chytridiales</taxon>
        <taxon>Chytriomycetaceae</taxon>
        <taxon>Physocladia</taxon>
    </lineage>
</organism>
<comment type="caution">
    <text evidence="2">The sequence shown here is derived from an EMBL/GenBank/DDBJ whole genome shotgun (WGS) entry which is preliminary data.</text>
</comment>
<evidence type="ECO:0000313" key="3">
    <source>
        <dbReference type="Proteomes" id="UP001211907"/>
    </source>
</evidence>
<keyword evidence="3" id="KW-1185">Reference proteome</keyword>
<feature type="compositionally biased region" description="Basic residues" evidence="1">
    <location>
        <begin position="253"/>
        <end position="279"/>
    </location>
</feature>
<name>A0AAD5X9K3_9FUNG</name>
<gene>
    <name evidence="2" type="ORF">HK100_009817</name>
</gene>
<evidence type="ECO:0000313" key="2">
    <source>
        <dbReference type="EMBL" id="KAJ3081751.1"/>
    </source>
</evidence>
<evidence type="ECO:0000256" key="1">
    <source>
        <dbReference type="SAM" id="MobiDB-lite"/>
    </source>
</evidence>
<dbReference type="AlphaFoldDB" id="A0AAD5X9K3"/>
<feature type="compositionally biased region" description="Acidic residues" evidence="1">
    <location>
        <begin position="196"/>
        <end position="223"/>
    </location>
</feature>
<dbReference type="EMBL" id="JADGJH010005177">
    <property type="protein sequence ID" value="KAJ3081751.1"/>
    <property type="molecule type" value="Genomic_DNA"/>
</dbReference>
<protein>
    <submittedName>
        <fullName evidence="2">Uncharacterized protein</fullName>
    </submittedName>
</protein>
<feature type="compositionally biased region" description="Acidic residues" evidence="1">
    <location>
        <begin position="148"/>
        <end position="168"/>
    </location>
</feature>
<accession>A0AAD5X9K3</accession>